<dbReference type="Proteomes" id="UP001155241">
    <property type="component" value="Unassembled WGS sequence"/>
</dbReference>
<name>A0A9X2FAJ9_9BACT</name>
<keyword evidence="2" id="KW-1185">Reference proteome</keyword>
<keyword evidence="1" id="KW-0645">Protease</keyword>
<dbReference type="AlphaFoldDB" id="A0A9X2FAJ9"/>
<gene>
    <name evidence="1" type="ORF">NG895_12215</name>
</gene>
<keyword evidence="1" id="KW-0378">Hydrolase</keyword>
<protein>
    <submittedName>
        <fullName evidence="1">Carboxypeptidase-like regulatory domain-containing protein</fullName>
    </submittedName>
</protein>
<accession>A0A9X2FAJ9</accession>
<dbReference type="EMBL" id="JAMXLR010000038">
    <property type="protein sequence ID" value="MCO6044673.1"/>
    <property type="molecule type" value="Genomic_DNA"/>
</dbReference>
<comment type="caution">
    <text evidence="1">The sequence shown here is derived from an EMBL/GenBank/DDBJ whole genome shotgun (WGS) entry which is preliminary data.</text>
</comment>
<reference evidence="1" key="1">
    <citation type="submission" date="2022-06" db="EMBL/GenBank/DDBJ databases">
        <title>Aeoliella straminimaris, a novel planctomycete from sediments.</title>
        <authorList>
            <person name="Vitorino I.R."/>
            <person name="Lage O.M."/>
        </authorList>
    </citation>
    <scope>NUCLEOTIDE SEQUENCE</scope>
    <source>
        <strain evidence="1">ICT_H6.2</strain>
    </source>
</reference>
<keyword evidence="1" id="KW-0121">Carboxypeptidase</keyword>
<proteinExistence type="predicted"/>
<sequence>MSCVVVTGCGKQQRELTFVEGRVTYQGSPVAGGTVRFTPEEVAIGAAQRPATSVTDAEGRYRVKAYRDQAGIPPGDYLVSVMWYEGSMADPASVRHLIPEKYSDASTSGLSASVPKEIRGALKLDFDLK</sequence>
<evidence type="ECO:0000313" key="2">
    <source>
        <dbReference type="Proteomes" id="UP001155241"/>
    </source>
</evidence>
<dbReference type="RefSeq" id="WP_252852789.1">
    <property type="nucleotide sequence ID" value="NZ_JAMXLR010000038.1"/>
</dbReference>
<dbReference type="GO" id="GO:0004180">
    <property type="term" value="F:carboxypeptidase activity"/>
    <property type="evidence" value="ECO:0007669"/>
    <property type="project" value="UniProtKB-KW"/>
</dbReference>
<organism evidence="1 2">
    <name type="scientific">Aeoliella straminimaris</name>
    <dbReference type="NCBI Taxonomy" id="2954799"/>
    <lineage>
        <taxon>Bacteria</taxon>
        <taxon>Pseudomonadati</taxon>
        <taxon>Planctomycetota</taxon>
        <taxon>Planctomycetia</taxon>
        <taxon>Pirellulales</taxon>
        <taxon>Lacipirellulaceae</taxon>
        <taxon>Aeoliella</taxon>
    </lineage>
</organism>
<evidence type="ECO:0000313" key="1">
    <source>
        <dbReference type="EMBL" id="MCO6044673.1"/>
    </source>
</evidence>